<proteinExistence type="predicted"/>
<evidence type="ECO:0000313" key="1">
    <source>
        <dbReference type="EMBL" id="MFC4104775.1"/>
    </source>
</evidence>
<name>A0ABV8KFC8_9ACTN</name>
<dbReference type="Proteomes" id="UP001595868">
    <property type="component" value="Unassembled WGS sequence"/>
</dbReference>
<gene>
    <name evidence="1" type="ORF">ACFOX0_02315</name>
</gene>
<dbReference type="EMBL" id="JBHSBN010000001">
    <property type="protein sequence ID" value="MFC4104775.1"/>
    <property type="molecule type" value="Genomic_DNA"/>
</dbReference>
<keyword evidence="2" id="KW-1185">Reference proteome</keyword>
<evidence type="ECO:0000313" key="2">
    <source>
        <dbReference type="Proteomes" id="UP001595868"/>
    </source>
</evidence>
<protein>
    <submittedName>
        <fullName evidence="1">Uncharacterized protein</fullName>
    </submittedName>
</protein>
<sequence length="53" mass="5636">MATPTGPVGFSPASAHPRQAEHQLNLLGERPGLVDGERILDRASDMTAWPGAR</sequence>
<accession>A0ABV8KFC8</accession>
<dbReference type="RefSeq" id="WP_377541703.1">
    <property type="nucleotide sequence ID" value="NZ_JBHSBN010000001.1"/>
</dbReference>
<reference evidence="2" key="1">
    <citation type="journal article" date="2019" name="Int. J. Syst. Evol. Microbiol.">
        <title>The Global Catalogue of Microorganisms (GCM) 10K type strain sequencing project: providing services to taxonomists for standard genome sequencing and annotation.</title>
        <authorList>
            <consortium name="The Broad Institute Genomics Platform"/>
            <consortium name="The Broad Institute Genome Sequencing Center for Infectious Disease"/>
            <person name="Wu L."/>
            <person name="Ma J."/>
        </authorList>
    </citation>
    <scope>NUCLEOTIDE SEQUENCE [LARGE SCALE GENOMIC DNA]</scope>
    <source>
        <strain evidence="2">2902at01</strain>
    </source>
</reference>
<comment type="caution">
    <text evidence="1">The sequence shown here is derived from an EMBL/GenBank/DDBJ whole genome shotgun (WGS) entry which is preliminary data.</text>
</comment>
<organism evidence="1 2">
    <name type="scientific">Micromonospora zhanjiangensis</name>
    <dbReference type="NCBI Taxonomy" id="1522057"/>
    <lineage>
        <taxon>Bacteria</taxon>
        <taxon>Bacillati</taxon>
        <taxon>Actinomycetota</taxon>
        <taxon>Actinomycetes</taxon>
        <taxon>Micromonosporales</taxon>
        <taxon>Micromonosporaceae</taxon>
        <taxon>Micromonospora</taxon>
    </lineage>
</organism>